<evidence type="ECO:0000256" key="5">
    <source>
        <dbReference type="ARBA" id="ARBA00022989"/>
    </source>
</evidence>
<keyword evidence="4 7" id="KW-0812">Transmembrane</keyword>
<dbReference type="PANTHER" id="PTHR34856:SF2">
    <property type="entry name" value="PROTEIN NRFD"/>
    <property type="match status" value="1"/>
</dbReference>
<dbReference type="RefSeq" id="WP_209766646.1">
    <property type="nucleotide sequence ID" value="NZ_JAGINP010000008.1"/>
</dbReference>
<feature type="transmembrane region" description="Helical" evidence="7">
    <location>
        <begin position="31"/>
        <end position="53"/>
    </location>
</feature>
<proteinExistence type="inferred from homology"/>
<keyword evidence="5 7" id="KW-1133">Transmembrane helix</keyword>
<dbReference type="PANTHER" id="PTHR34856">
    <property type="entry name" value="PROTEIN NRFD"/>
    <property type="match status" value="1"/>
</dbReference>
<name>A0ABS4SLF6_9PROT</name>
<dbReference type="Proteomes" id="UP000781958">
    <property type="component" value="Unassembled WGS sequence"/>
</dbReference>
<evidence type="ECO:0000313" key="9">
    <source>
        <dbReference type="Proteomes" id="UP000781958"/>
    </source>
</evidence>
<evidence type="ECO:0000256" key="3">
    <source>
        <dbReference type="ARBA" id="ARBA00022475"/>
    </source>
</evidence>
<keyword evidence="6 7" id="KW-0472">Membrane</keyword>
<feature type="transmembrane region" description="Helical" evidence="7">
    <location>
        <begin position="267"/>
        <end position="285"/>
    </location>
</feature>
<dbReference type="InterPro" id="IPR052049">
    <property type="entry name" value="Electron_transfer_protein"/>
</dbReference>
<reference evidence="8 9" key="1">
    <citation type="submission" date="2021-03" db="EMBL/GenBank/DDBJ databases">
        <title>Genomic Encyclopedia of Type Strains, Phase III (KMG-III): the genomes of soil and plant-associated and newly described type strains.</title>
        <authorList>
            <person name="Whitman W."/>
        </authorList>
    </citation>
    <scope>NUCLEOTIDE SEQUENCE [LARGE SCALE GENOMIC DNA]</scope>
    <source>
        <strain evidence="8 9">IMMIB AFH-6</strain>
    </source>
</reference>
<accession>A0ABS4SLF6</accession>
<protein>
    <submittedName>
        <fullName evidence="8">Formate-dependent nitrite reductase membrane component NrfD</fullName>
    </submittedName>
</protein>
<organism evidence="8 9">
    <name type="scientific">Azospirillum rugosum</name>
    <dbReference type="NCBI Taxonomy" id="416170"/>
    <lineage>
        <taxon>Bacteria</taxon>
        <taxon>Pseudomonadati</taxon>
        <taxon>Pseudomonadota</taxon>
        <taxon>Alphaproteobacteria</taxon>
        <taxon>Rhodospirillales</taxon>
        <taxon>Azospirillaceae</taxon>
        <taxon>Azospirillum</taxon>
    </lineage>
</organism>
<keyword evidence="3" id="KW-1003">Cell membrane</keyword>
<feature type="transmembrane region" description="Helical" evidence="7">
    <location>
        <begin position="105"/>
        <end position="123"/>
    </location>
</feature>
<evidence type="ECO:0000256" key="4">
    <source>
        <dbReference type="ARBA" id="ARBA00022692"/>
    </source>
</evidence>
<evidence type="ECO:0000256" key="2">
    <source>
        <dbReference type="ARBA" id="ARBA00008929"/>
    </source>
</evidence>
<evidence type="ECO:0000313" key="8">
    <source>
        <dbReference type="EMBL" id="MBP2292777.1"/>
    </source>
</evidence>
<evidence type="ECO:0000256" key="1">
    <source>
        <dbReference type="ARBA" id="ARBA00004651"/>
    </source>
</evidence>
<dbReference type="Pfam" id="PF03916">
    <property type="entry name" value="NrfD"/>
    <property type="match status" value="1"/>
</dbReference>
<sequence length="324" mass="33472">MPQDSAVRPYAGETYYGCPALKASPFGWKTAGYIFLAGLSGSAQILGTVADLGGGREKRNLVRNARGLAIAGTVVGPALLIGDLHTPSRWYNMLRIFRRTSPMSIGSYILTGFGAFSALTLGADRLGLAGVARVAQVPAAVAGTGMSVYTAALLSATSTPLWAASPRLLSVRFGASAMASAAAALSLGERLGGRPEGAETLDRVAMAASAVDLVASVAAEREYKAEGVAGPVEEGPWAPVEKIGAIAVGAAVPLVCHAINARRERPSAALSVLGSLAILAGGMALRSAMLHAGNRSATRPRDYFRFARPRPALDHRPAPDRIAR</sequence>
<comment type="caution">
    <text evidence="8">The sequence shown here is derived from an EMBL/GenBank/DDBJ whole genome shotgun (WGS) entry which is preliminary data.</text>
</comment>
<dbReference type="Gene3D" id="1.20.1630.10">
    <property type="entry name" value="Formate dehydrogenase/DMSO reductase domain"/>
    <property type="match status" value="1"/>
</dbReference>
<comment type="subcellular location">
    <subcellularLocation>
        <location evidence="1">Cell membrane</location>
        <topology evidence="1">Multi-pass membrane protein</topology>
    </subcellularLocation>
</comment>
<dbReference type="InterPro" id="IPR005614">
    <property type="entry name" value="NrfD-like"/>
</dbReference>
<evidence type="ECO:0000256" key="6">
    <source>
        <dbReference type="ARBA" id="ARBA00023136"/>
    </source>
</evidence>
<keyword evidence="9" id="KW-1185">Reference proteome</keyword>
<comment type="similarity">
    <text evidence="2">Belongs to the NrfD family.</text>
</comment>
<feature type="transmembrane region" description="Helical" evidence="7">
    <location>
        <begin position="65"/>
        <end position="85"/>
    </location>
</feature>
<gene>
    <name evidence="8" type="ORF">J2851_002558</name>
</gene>
<evidence type="ECO:0000256" key="7">
    <source>
        <dbReference type="SAM" id="Phobius"/>
    </source>
</evidence>
<dbReference type="EMBL" id="JAGINP010000008">
    <property type="protein sequence ID" value="MBP2292777.1"/>
    <property type="molecule type" value="Genomic_DNA"/>
</dbReference>